<dbReference type="InterPro" id="IPR050808">
    <property type="entry name" value="Phage_Integrase"/>
</dbReference>
<dbReference type="GO" id="GO:0006310">
    <property type="term" value="P:DNA recombination"/>
    <property type="evidence" value="ECO:0007669"/>
    <property type="project" value="UniProtKB-KW"/>
</dbReference>
<dbReference type="PANTHER" id="PTHR30629">
    <property type="entry name" value="PROPHAGE INTEGRASE"/>
    <property type="match status" value="1"/>
</dbReference>
<keyword evidence="6" id="KW-1185">Reference proteome</keyword>
<dbReference type="SUPFAM" id="SSF56349">
    <property type="entry name" value="DNA breaking-rejoining enzymes"/>
    <property type="match status" value="1"/>
</dbReference>
<dbReference type="EMBL" id="BLJN01000006">
    <property type="protein sequence ID" value="GFE83376.1"/>
    <property type="molecule type" value="Genomic_DNA"/>
</dbReference>
<dbReference type="CDD" id="cd00801">
    <property type="entry name" value="INT_P4_C"/>
    <property type="match status" value="1"/>
</dbReference>
<keyword evidence="2" id="KW-0229">DNA integration</keyword>
<reference evidence="6" key="1">
    <citation type="submission" date="2020-01" db="EMBL/GenBank/DDBJ databases">
        <title>'Steroidobacter agaridevorans' sp. nov., agar-degrading bacteria isolated from rhizosphere soils.</title>
        <authorList>
            <person name="Ikenaga M."/>
            <person name="Kataoka M."/>
            <person name="Murouchi A."/>
            <person name="Katsuragi S."/>
            <person name="Sakai M."/>
        </authorList>
    </citation>
    <scope>NUCLEOTIDE SEQUENCE [LARGE SCALE GENOMIC DNA]</scope>
    <source>
        <strain evidence="6">YU21-B</strain>
    </source>
</reference>
<accession>A0A829YLK3</accession>
<evidence type="ECO:0000256" key="3">
    <source>
        <dbReference type="ARBA" id="ARBA00023172"/>
    </source>
</evidence>
<sequence length="232" mass="26216">MFRYAIATGRAERDISVDLRGALAPIVTTHHAAITDPIAIGHLLRAIDGYCGQPVTHAALRLAPLVFLRPGELRHAEWSEINFDAAEWRIPGARMKMREAHIVPPPQQAVEVLRNLLPLTGVSRYVFPSLRSRQRPMSENTINAALRRLGYGQEEMTGHGFRAMASTCLNEQGWNSDLIELQLAHAERNKVRAAYNRSTRLQDRRKMMQAWADHLDTLRVGATIIPFRRTPM</sequence>
<comment type="similarity">
    <text evidence="1">Belongs to the 'phage' integrase family.</text>
</comment>
<evidence type="ECO:0000256" key="1">
    <source>
        <dbReference type="ARBA" id="ARBA00008857"/>
    </source>
</evidence>
<dbReference type="PROSITE" id="PS51898">
    <property type="entry name" value="TYR_RECOMBINASE"/>
    <property type="match status" value="1"/>
</dbReference>
<dbReference type="GO" id="GO:0015074">
    <property type="term" value="P:DNA integration"/>
    <property type="evidence" value="ECO:0007669"/>
    <property type="project" value="UniProtKB-KW"/>
</dbReference>
<evidence type="ECO:0000256" key="2">
    <source>
        <dbReference type="ARBA" id="ARBA00022908"/>
    </source>
</evidence>
<name>A0A829YLK3_9GAMM</name>
<evidence type="ECO:0000313" key="6">
    <source>
        <dbReference type="Proteomes" id="UP000445000"/>
    </source>
</evidence>
<dbReference type="Pfam" id="PF00589">
    <property type="entry name" value="Phage_integrase"/>
    <property type="match status" value="1"/>
</dbReference>
<protein>
    <recommendedName>
        <fullName evidence="4">Tyr recombinase domain-containing protein</fullName>
    </recommendedName>
</protein>
<dbReference type="InterPro" id="IPR002104">
    <property type="entry name" value="Integrase_catalytic"/>
</dbReference>
<feature type="domain" description="Tyr recombinase" evidence="4">
    <location>
        <begin position="30"/>
        <end position="208"/>
    </location>
</feature>
<dbReference type="AlphaFoldDB" id="A0A829YLK3"/>
<keyword evidence="3" id="KW-0233">DNA recombination</keyword>
<evidence type="ECO:0000259" key="4">
    <source>
        <dbReference type="PROSITE" id="PS51898"/>
    </source>
</evidence>
<proteinExistence type="inferred from homology"/>
<gene>
    <name evidence="5" type="ORF">GCM10011487_53760</name>
</gene>
<comment type="caution">
    <text evidence="5">The sequence shown here is derived from an EMBL/GenBank/DDBJ whole genome shotgun (WGS) entry which is preliminary data.</text>
</comment>
<dbReference type="Proteomes" id="UP000445000">
    <property type="component" value="Unassembled WGS sequence"/>
</dbReference>
<organism evidence="5 6">
    <name type="scientific">Steroidobacter agaridevorans</name>
    <dbReference type="NCBI Taxonomy" id="2695856"/>
    <lineage>
        <taxon>Bacteria</taxon>
        <taxon>Pseudomonadati</taxon>
        <taxon>Pseudomonadota</taxon>
        <taxon>Gammaproteobacteria</taxon>
        <taxon>Steroidobacterales</taxon>
        <taxon>Steroidobacteraceae</taxon>
        <taxon>Steroidobacter</taxon>
    </lineage>
</organism>
<evidence type="ECO:0000313" key="5">
    <source>
        <dbReference type="EMBL" id="GFE83376.1"/>
    </source>
</evidence>
<dbReference type="Gene3D" id="1.10.443.10">
    <property type="entry name" value="Intergrase catalytic core"/>
    <property type="match status" value="1"/>
</dbReference>
<dbReference type="GO" id="GO:0003677">
    <property type="term" value="F:DNA binding"/>
    <property type="evidence" value="ECO:0007669"/>
    <property type="project" value="InterPro"/>
</dbReference>
<dbReference type="InterPro" id="IPR011010">
    <property type="entry name" value="DNA_brk_join_enz"/>
</dbReference>
<dbReference type="InterPro" id="IPR013762">
    <property type="entry name" value="Integrase-like_cat_sf"/>
</dbReference>
<dbReference type="PANTHER" id="PTHR30629:SF2">
    <property type="entry name" value="PROPHAGE INTEGRASE INTS-RELATED"/>
    <property type="match status" value="1"/>
</dbReference>